<reference evidence="10 11" key="1">
    <citation type="submission" date="2023-09" db="EMBL/GenBank/DDBJ databases">
        <authorList>
            <person name="Rey-Velasco X."/>
        </authorList>
    </citation>
    <scope>NUCLEOTIDE SEQUENCE [LARGE SCALE GENOMIC DNA]</scope>
    <source>
        <strain evidence="10 11">F394</strain>
    </source>
</reference>
<dbReference type="InterPro" id="IPR011066">
    <property type="entry name" value="MscS_channel_C_sf"/>
</dbReference>
<dbReference type="EMBL" id="JAVRHT010000011">
    <property type="protein sequence ID" value="MDT0631387.1"/>
    <property type="molecule type" value="Genomic_DNA"/>
</dbReference>
<feature type="transmembrane region" description="Helical" evidence="7">
    <location>
        <begin position="363"/>
        <end position="380"/>
    </location>
</feature>
<gene>
    <name evidence="10" type="ORF">RM540_06450</name>
</gene>
<comment type="subcellular location">
    <subcellularLocation>
        <location evidence="1">Cell membrane</location>
        <topology evidence="1">Multi-pass membrane protein</topology>
    </subcellularLocation>
</comment>
<feature type="transmembrane region" description="Helical" evidence="7">
    <location>
        <begin position="386"/>
        <end position="405"/>
    </location>
</feature>
<dbReference type="PANTHER" id="PTHR30566">
    <property type="entry name" value="YNAI-RELATED MECHANOSENSITIVE ION CHANNEL"/>
    <property type="match status" value="1"/>
</dbReference>
<feature type="transmembrane region" description="Helical" evidence="7">
    <location>
        <begin position="299"/>
        <end position="319"/>
    </location>
</feature>
<accession>A0ABU3BQ21</accession>
<evidence type="ECO:0000313" key="11">
    <source>
        <dbReference type="Proteomes" id="UP001267426"/>
    </source>
</evidence>
<dbReference type="InterPro" id="IPR023408">
    <property type="entry name" value="MscS_beta-dom_sf"/>
</dbReference>
<dbReference type="PANTHER" id="PTHR30566:SF25">
    <property type="entry name" value="INNER MEMBRANE PROTEIN"/>
    <property type="match status" value="1"/>
</dbReference>
<dbReference type="RefSeq" id="WP_311662730.1">
    <property type="nucleotide sequence ID" value="NZ_JAVRHT010000011.1"/>
</dbReference>
<proteinExistence type="predicted"/>
<evidence type="ECO:0000256" key="2">
    <source>
        <dbReference type="ARBA" id="ARBA00022475"/>
    </source>
</evidence>
<sequence length="593" mass="63525">MRPLLPLLLVLALGASAQDAPVPAADSAATAPDSVSAQALTSRLSTASGALGDYAEAYYQLDALNAGLDAPDEPANLQTPQAALEHFVRAGRAERFGEAAQALNLNLIPADEQAEAAPLLAEHLFYVLDTQLGFDWEGLPDRPDGASTESTGSNDALLGQPRRSLRLGTLDLDGRDVALRLQRVRAGGAAPVWVVSAQTVENVPALFRRYGPGPVDRAVPAWARTQVLGQTPLWAWLGLALGAMLVALLAWAVRRFVKRRLEGSDADWAREIAERVATPVAVFGGLLALYLLATAVLSLPAVVTTALLVAAVVAFVWLAMRAIGALSEYVAGRQGVDDISELSGDEKTDEQRWLTYLSVGRRVLLFVLVTFALGIVLSQFESLQALGFSLVASAGVATVVLGIAAQPVLGNIVASVQIALAKPVRIGDSVVYDGDWGYVEDVTYTYVLIQTWDQRRLVVPIRHLITHPFENWTIRNAHLVKPIYLYADYTIDVGRVRDKFDELLRASDDWDGENEPAVLVTGMTDETVEIRATCSAKDPSTAWDLHCALREELVAFLRDLDDGAYLPRQRVLTVGGDGARASVGAAVAGDGAG</sequence>
<keyword evidence="3 7" id="KW-0812">Transmembrane</keyword>
<protein>
    <submittedName>
        <fullName evidence="10">Mechanosensitive ion channel family protein</fullName>
    </submittedName>
</protein>
<feature type="region of interest" description="Disordered" evidence="6">
    <location>
        <begin position="138"/>
        <end position="159"/>
    </location>
</feature>
<dbReference type="Gene3D" id="1.10.287.1260">
    <property type="match status" value="1"/>
</dbReference>
<keyword evidence="5 7" id="KW-0472">Membrane</keyword>
<dbReference type="SUPFAM" id="SSF82689">
    <property type="entry name" value="Mechanosensitive channel protein MscS (YggB), C-terminal domain"/>
    <property type="match status" value="1"/>
</dbReference>
<feature type="signal peptide" evidence="8">
    <location>
        <begin position="1"/>
        <end position="17"/>
    </location>
</feature>
<dbReference type="InterPro" id="IPR010920">
    <property type="entry name" value="LSM_dom_sf"/>
</dbReference>
<evidence type="ECO:0000256" key="1">
    <source>
        <dbReference type="ARBA" id="ARBA00004651"/>
    </source>
</evidence>
<keyword evidence="8" id="KW-0732">Signal</keyword>
<keyword evidence="2" id="KW-1003">Cell membrane</keyword>
<evidence type="ECO:0000259" key="9">
    <source>
        <dbReference type="Pfam" id="PF00924"/>
    </source>
</evidence>
<evidence type="ECO:0000256" key="8">
    <source>
        <dbReference type="SAM" id="SignalP"/>
    </source>
</evidence>
<name>A0ABU3BQ21_9BACT</name>
<feature type="chain" id="PRO_5045411451" evidence="8">
    <location>
        <begin position="18"/>
        <end position="593"/>
    </location>
</feature>
<dbReference type="InterPro" id="IPR006685">
    <property type="entry name" value="MscS_channel_2nd"/>
</dbReference>
<keyword evidence="4 7" id="KW-1133">Transmembrane helix</keyword>
<dbReference type="Pfam" id="PF00924">
    <property type="entry name" value="MS_channel_2nd"/>
    <property type="match status" value="1"/>
</dbReference>
<keyword evidence="11" id="KW-1185">Reference proteome</keyword>
<evidence type="ECO:0000313" key="10">
    <source>
        <dbReference type="EMBL" id="MDT0631387.1"/>
    </source>
</evidence>
<dbReference type="SUPFAM" id="SSF50182">
    <property type="entry name" value="Sm-like ribonucleoproteins"/>
    <property type="match status" value="1"/>
</dbReference>
<organism evidence="10 11">
    <name type="scientific">Rubrivirga litoralis</name>
    <dbReference type="NCBI Taxonomy" id="3075598"/>
    <lineage>
        <taxon>Bacteria</taxon>
        <taxon>Pseudomonadati</taxon>
        <taxon>Rhodothermota</taxon>
        <taxon>Rhodothermia</taxon>
        <taxon>Rhodothermales</taxon>
        <taxon>Rubricoccaceae</taxon>
        <taxon>Rubrivirga</taxon>
    </lineage>
</organism>
<evidence type="ECO:0000256" key="6">
    <source>
        <dbReference type="SAM" id="MobiDB-lite"/>
    </source>
</evidence>
<evidence type="ECO:0000256" key="5">
    <source>
        <dbReference type="ARBA" id="ARBA00023136"/>
    </source>
</evidence>
<evidence type="ECO:0000256" key="4">
    <source>
        <dbReference type="ARBA" id="ARBA00022989"/>
    </source>
</evidence>
<evidence type="ECO:0000256" key="3">
    <source>
        <dbReference type="ARBA" id="ARBA00022692"/>
    </source>
</evidence>
<dbReference type="Proteomes" id="UP001267426">
    <property type="component" value="Unassembled WGS sequence"/>
</dbReference>
<feature type="domain" description="Mechanosensitive ion channel MscS" evidence="9">
    <location>
        <begin position="408"/>
        <end position="473"/>
    </location>
</feature>
<dbReference type="Gene3D" id="2.30.30.60">
    <property type="match status" value="1"/>
</dbReference>
<evidence type="ECO:0000256" key="7">
    <source>
        <dbReference type="SAM" id="Phobius"/>
    </source>
</evidence>
<comment type="caution">
    <text evidence="10">The sequence shown here is derived from an EMBL/GenBank/DDBJ whole genome shotgun (WGS) entry which is preliminary data.</text>
</comment>
<feature type="transmembrane region" description="Helical" evidence="7">
    <location>
        <begin position="233"/>
        <end position="252"/>
    </location>
</feature>
<feature type="transmembrane region" description="Helical" evidence="7">
    <location>
        <begin position="272"/>
        <end position="293"/>
    </location>
</feature>